<dbReference type="Proteomes" id="UP000813385">
    <property type="component" value="Unassembled WGS sequence"/>
</dbReference>
<proteinExistence type="predicted"/>
<feature type="compositionally biased region" description="Polar residues" evidence="1">
    <location>
        <begin position="284"/>
        <end position="294"/>
    </location>
</feature>
<dbReference type="InterPro" id="IPR021216">
    <property type="entry name" value="DUF2722"/>
</dbReference>
<feature type="compositionally biased region" description="Low complexity" evidence="1">
    <location>
        <begin position="250"/>
        <end position="267"/>
    </location>
</feature>
<dbReference type="AlphaFoldDB" id="A0A8K0XAI9"/>
<evidence type="ECO:0000313" key="3">
    <source>
        <dbReference type="Proteomes" id="UP000813385"/>
    </source>
</evidence>
<organism evidence="2 3">
    <name type="scientific">Plectosphaerella cucumerina</name>
    <dbReference type="NCBI Taxonomy" id="40658"/>
    <lineage>
        <taxon>Eukaryota</taxon>
        <taxon>Fungi</taxon>
        <taxon>Dikarya</taxon>
        <taxon>Ascomycota</taxon>
        <taxon>Pezizomycotina</taxon>
        <taxon>Sordariomycetes</taxon>
        <taxon>Hypocreomycetidae</taxon>
        <taxon>Glomerellales</taxon>
        <taxon>Plectosphaerellaceae</taxon>
        <taxon>Plectosphaerella</taxon>
    </lineage>
</organism>
<name>A0A8K0XAI9_9PEZI</name>
<reference evidence="2" key="1">
    <citation type="journal article" date="2021" name="Nat. Commun.">
        <title>Genetic determinants of endophytism in the Arabidopsis root mycobiome.</title>
        <authorList>
            <person name="Mesny F."/>
            <person name="Miyauchi S."/>
            <person name="Thiergart T."/>
            <person name="Pickel B."/>
            <person name="Atanasova L."/>
            <person name="Karlsson M."/>
            <person name="Huettel B."/>
            <person name="Barry K.W."/>
            <person name="Haridas S."/>
            <person name="Chen C."/>
            <person name="Bauer D."/>
            <person name="Andreopoulos W."/>
            <person name="Pangilinan J."/>
            <person name="LaButti K."/>
            <person name="Riley R."/>
            <person name="Lipzen A."/>
            <person name="Clum A."/>
            <person name="Drula E."/>
            <person name="Henrissat B."/>
            <person name="Kohler A."/>
            <person name="Grigoriev I.V."/>
            <person name="Martin F.M."/>
            <person name="Hacquard S."/>
        </authorList>
    </citation>
    <scope>NUCLEOTIDE SEQUENCE</scope>
    <source>
        <strain evidence="2">MPI-CAGE-AT-0016</strain>
    </source>
</reference>
<feature type="compositionally biased region" description="Pro residues" evidence="1">
    <location>
        <begin position="233"/>
        <end position="249"/>
    </location>
</feature>
<feature type="region of interest" description="Disordered" evidence="1">
    <location>
        <begin position="1"/>
        <end position="65"/>
    </location>
</feature>
<dbReference type="OrthoDB" id="20105at2759"/>
<feature type="compositionally biased region" description="Polar residues" evidence="1">
    <location>
        <begin position="220"/>
        <end position="229"/>
    </location>
</feature>
<feature type="compositionally biased region" description="Polar residues" evidence="1">
    <location>
        <begin position="192"/>
        <end position="211"/>
    </location>
</feature>
<feature type="compositionally biased region" description="Polar residues" evidence="1">
    <location>
        <begin position="139"/>
        <end position="150"/>
    </location>
</feature>
<evidence type="ECO:0000256" key="1">
    <source>
        <dbReference type="SAM" id="MobiDB-lite"/>
    </source>
</evidence>
<feature type="region of interest" description="Disordered" evidence="1">
    <location>
        <begin position="139"/>
        <end position="304"/>
    </location>
</feature>
<feature type="compositionally biased region" description="Low complexity" evidence="1">
    <location>
        <begin position="172"/>
        <end position="185"/>
    </location>
</feature>
<sequence>MAAPHWGLPLPAAMTLPPQQPRHLSNAPPPPPPVPPAVAKVGLHHGHPLSQLPGPPPQWQGGAEGCMKTWLRAKAEEEKRRQEEERTKQESYLLEQRKLEAEMLRTSLDRGIPPPIVPFVFAGMGGTLSEAALELAKQNLSSPAPGQTRQLMAHHAERSPEQRSPQSQCYMSYAPVPSTPSSASSFHGCITDSGSPTTKGTPHTMSSTGSTGRPVAPTSHLPSINTSAAQGGPLPPHQPQQIAQPPPQHPQQVQQPSSAQQKSQASPGIFFHHWQPPSSHIVGPSQSTSASGAANMSKRKRDSL</sequence>
<comment type="caution">
    <text evidence="2">The sequence shown here is derived from an EMBL/GenBank/DDBJ whole genome shotgun (WGS) entry which is preliminary data.</text>
</comment>
<evidence type="ECO:0000313" key="2">
    <source>
        <dbReference type="EMBL" id="KAH7377208.1"/>
    </source>
</evidence>
<keyword evidence="3" id="KW-1185">Reference proteome</keyword>
<protein>
    <submittedName>
        <fullName evidence="2">Uncharacterized protein</fullName>
    </submittedName>
</protein>
<dbReference type="EMBL" id="JAGPXD010000001">
    <property type="protein sequence ID" value="KAH7377208.1"/>
    <property type="molecule type" value="Genomic_DNA"/>
</dbReference>
<accession>A0A8K0XAI9</accession>
<dbReference type="Pfam" id="PF10846">
    <property type="entry name" value="DUF2722"/>
    <property type="match status" value="1"/>
</dbReference>
<gene>
    <name evidence="2" type="ORF">B0T11DRAFT_273783</name>
</gene>
<feature type="compositionally biased region" description="Pro residues" evidence="1">
    <location>
        <begin position="27"/>
        <end position="36"/>
    </location>
</feature>